<dbReference type="EMBL" id="GG738901">
    <property type="protein sequence ID" value="EFC39211.1"/>
    <property type="molecule type" value="Genomic_DNA"/>
</dbReference>
<keyword evidence="3" id="KW-1185">Reference proteome</keyword>
<feature type="region of interest" description="Disordered" evidence="1">
    <location>
        <begin position="306"/>
        <end position="336"/>
    </location>
</feature>
<feature type="compositionally biased region" description="Polar residues" evidence="1">
    <location>
        <begin position="229"/>
        <end position="241"/>
    </location>
</feature>
<feature type="compositionally biased region" description="Low complexity" evidence="1">
    <location>
        <begin position="213"/>
        <end position="222"/>
    </location>
</feature>
<gene>
    <name evidence="2" type="ORF">NAEGRDRAFT_52554</name>
</gene>
<evidence type="ECO:0000313" key="3">
    <source>
        <dbReference type="Proteomes" id="UP000006671"/>
    </source>
</evidence>
<evidence type="ECO:0000313" key="2">
    <source>
        <dbReference type="EMBL" id="EFC39211.1"/>
    </source>
</evidence>
<feature type="compositionally biased region" description="Polar residues" evidence="1">
    <location>
        <begin position="326"/>
        <end position="336"/>
    </location>
</feature>
<dbReference type="KEGG" id="ngr:NAEGRDRAFT_52554"/>
<organism evidence="3">
    <name type="scientific">Naegleria gruberi</name>
    <name type="common">Amoeba</name>
    <dbReference type="NCBI Taxonomy" id="5762"/>
    <lineage>
        <taxon>Eukaryota</taxon>
        <taxon>Discoba</taxon>
        <taxon>Heterolobosea</taxon>
        <taxon>Tetramitia</taxon>
        <taxon>Eutetramitia</taxon>
        <taxon>Vahlkampfiidae</taxon>
        <taxon>Naegleria</taxon>
    </lineage>
</organism>
<dbReference type="VEuPathDB" id="AmoebaDB:NAEGRDRAFT_52554"/>
<protein>
    <submittedName>
        <fullName evidence="2">Predicted protein</fullName>
    </submittedName>
</protein>
<reference evidence="2 3" key="1">
    <citation type="journal article" date="2010" name="Cell">
        <title>The genome of Naegleria gruberi illuminates early eukaryotic versatility.</title>
        <authorList>
            <person name="Fritz-Laylin L.K."/>
            <person name="Prochnik S.E."/>
            <person name="Ginger M.L."/>
            <person name="Dacks J.B."/>
            <person name="Carpenter M.L."/>
            <person name="Field M.C."/>
            <person name="Kuo A."/>
            <person name="Paredez A."/>
            <person name="Chapman J."/>
            <person name="Pham J."/>
            <person name="Shu S."/>
            <person name="Neupane R."/>
            <person name="Cipriano M."/>
            <person name="Mancuso J."/>
            <person name="Tu H."/>
            <person name="Salamov A."/>
            <person name="Lindquist E."/>
            <person name="Shapiro H."/>
            <person name="Lucas S."/>
            <person name="Grigoriev I.V."/>
            <person name="Cande W.Z."/>
            <person name="Fulton C."/>
            <person name="Rokhsar D.S."/>
            <person name="Dawson S.C."/>
        </authorList>
    </citation>
    <scope>NUCLEOTIDE SEQUENCE [LARGE SCALE GENOMIC DNA]</scope>
    <source>
        <strain evidence="2 3">NEG-M</strain>
    </source>
</reference>
<dbReference type="RefSeq" id="XP_002671955.1">
    <property type="nucleotide sequence ID" value="XM_002671909.1"/>
</dbReference>
<sequence length="336" mass="37718">MSHLPSTPQLFCNNMFPTQQLIPNNKTNINMPPFTYHFPYLSVNEQASTVPSASVVGNTSIDMLPTIMYNYMLLNQQMYQILNLQLFQTCQVDSSPHAYVYDEIALESLFPAPLCFNNGSETMLKAIQPEDLLESRLNDNTCCSDVFLLEEEEITTCTAIGSDETNMLQLLTSDISPACSSVNETMFSRQNIEAYQQNSNAIIRNSNCESTSTDSNSFNSSSKLALSPTIGNISPSSSSETKLQKNRKCKETKSQHYSSQDMSKLFNSLIKKKRGRPPKVNFKVEFSEHAYSMIYNGKVEEAIKVESASSRRGKSRVLKSIPQHILEQNNETQSSK</sequence>
<name>D2VVC6_NAEGR</name>
<dbReference type="GeneID" id="8853479"/>
<dbReference type="AlphaFoldDB" id="D2VVC6"/>
<feature type="region of interest" description="Disordered" evidence="1">
    <location>
        <begin position="213"/>
        <end position="257"/>
    </location>
</feature>
<proteinExistence type="predicted"/>
<accession>D2VVC6</accession>
<dbReference type="InParanoid" id="D2VVC6"/>
<dbReference type="Proteomes" id="UP000006671">
    <property type="component" value="Unassembled WGS sequence"/>
</dbReference>
<dbReference type="OrthoDB" id="10639799at2759"/>
<evidence type="ECO:0000256" key="1">
    <source>
        <dbReference type="SAM" id="MobiDB-lite"/>
    </source>
</evidence>